<dbReference type="EC" id="2.3.2.2" evidence="5"/>
<sequence length="561" mass="58819">MTMLEAGGNAVDAAIAAALVAGVVEPMETTLAGSGFMLIHVPGQAQAIAIDFGPRAPLAARPDMFKLDTERSTDRGLGVSVVVDDANAQGILAAGVPATLRGLSDALKAYGRLPLKTVMQPAIAAAHEGFDADNYYALEALANLQALRADPGASQVFLRDGLPPVSPHLGAATLGAPIRLKQQALGASLERIAHEGVDTFYTGAVSQDLLKTVAELGGLLSAQDLAACRSDIGPARTLRFRDVDVWAPNGPCGAVTQLQMLQLWQALYPEYGPTDDTPERIRLFTQASRHAFADRYHWLGDPKVVPVPEAALLSTEYAQAIARGITAGDNLQDWSTLPAAPWEHFAGQAPHDTWSFEAGQRAPAAWQPAGGTEPPAGTTHVSVIDGDGMAVSITHTAANHFGSKVVCPRTGFLFDAAMGWFNAVPGAANSIAGGKRPLANMGPLLLTRQGQSLAALGAPGGRRIISAIVQIAIKLIEDGDSAQAAVAAPRYDASGPTLLLSERLRGLSTQLAEPASNQRWVSEQHEGFGYEMARPNIVVRHADGQAEAACDPFSKGFALAR</sequence>
<dbReference type="EMBL" id="JAPZVI010000038">
    <property type="protein sequence ID" value="MCZ8405348.1"/>
    <property type="molecule type" value="Genomic_DNA"/>
</dbReference>
<dbReference type="Proteomes" id="UP001141992">
    <property type="component" value="Unassembled WGS sequence"/>
</dbReference>
<dbReference type="InterPro" id="IPR029055">
    <property type="entry name" value="Ntn_hydrolases_N"/>
</dbReference>
<name>A0A9X3R7N9_ALCXX</name>
<evidence type="ECO:0000256" key="1">
    <source>
        <dbReference type="ARBA" id="ARBA00009381"/>
    </source>
</evidence>
<evidence type="ECO:0000256" key="3">
    <source>
        <dbReference type="ARBA" id="ARBA00022801"/>
    </source>
</evidence>
<dbReference type="PANTHER" id="PTHR43199">
    <property type="entry name" value="GLUTATHIONE HYDROLASE"/>
    <property type="match status" value="1"/>
</dbReference>
<dbReference type="PANTHER" id="PTHR43199:SF1">
    <property type="entry name" value="GLUTATHIONE HYDROLASE PROENZYME"/>
    <property type="match status" value="1"/>
</dbReference>
<dbReference type="GO" id="GO:0016787">
    <property type="term" value="F:hydrolase activity"/>
    <property type="evidence" value="ECO:0007669"/>
    <property type="project" value="UniProtKB-KW"/>
</dbReference>
<reference evidence="5" key="1">
    <citation type="submission" date="2022-12" db="EMBL/GenBank/DDBJ databases">
        <authorList>
            <person name="Voronina O.L."/>
            <person name="Kunda M.S."/>
            <person name="Ryzhova N."/>
            <person name="Aksenova E.I."/>
        </authorList>
    </citation>
    <scope>NUCLEOTIDE SEQUENCE</scope>
    <source>
        <strain evidence="5">SCCH136:Ach223948</strain>
    </source>
</reference>
<dbReference type="AlphaFoldDB" id="A0A9X3R7N9"/>
<evidence type="ECO:0000313" key="5">
    <source>
        <dbReference type="EMBL" id="MCZ8405348.1"/>
    </source>
</evidence>
<comment type="similarity">
    <text evidence="1">Belongs to the gamma-glutamyltransferase family.</text>
</comment>
<evidence type="ECO:0000256" key="4">
    <source>
        <dbReference type="ARBA" id="ARBA00023145"/>
    </source>
</evidence>
<dbReference type="InterPro" id="IPR051792">
    <property type="entry name" value="GGT_bact"/>
</dbReference>
<evidence type="ECO:0000313" key="6">
    <source>
        <dbReference type="Proteomes" id="UP001141992"/>
    </source>
</evidence>
<dbReference type="RefSeq" id="WP_269865506.1">
    <property type="nucleotide sequence ID" value="NZ_JAPZVI010000038.1"/>
</dbReference>
<dbReference type="Pfam" id="PF01019">
    <property type="entry name" value="G_glu_transpept"/>
    <property type="match status" value="1"/>
</dbReference>
<dbReference type="InterPro" id="IPR043138">
    <property type="entry name" value="GGT_lsub"/>
</dbReference>
<keyword evidence="5" id="KW-0012">Acyltransferase</keyword>
<dbReference type="InterPro" id="IPR043137">
    <property type="entry name" value="GGT_ssub_C"/>
</dbReference>
<dbReference type="Gene3D" id="1.10.246.130">
    <property type="match status" value="1"/>
</dbReference>
<protein>
    <submittedName>
        <fullName evidence="5">Gamma-glutamyltransferase</fullName>
        <ecNumber evidence="5">2.3.2.2</ecNumber>
    </submittedName>
</protein>
<dbReference type="GO" id="GO:0103068">
    <property type="term" value="F:leukotriene C4 gamma-glutamyl transferase activity"/>
    <property type="evidence" value="ECO:0007669"/>
    <property type="project" value="UniProtKB-EC"/>
</dbReference>
<accession>A0A9X3R7N9</accession>
<organism evidence="5 6">
    <name type="scientific">Alcaligenes xylosoxydans xylosoxydans</name>
    <name type="common">Achromobacter xylosoxidans</name>
    <dbReference type="NCBI Taxonomy" id="85698"/>
    <lineage>
        <taxon>Bacteria</taxon>
        <taxon>Pseudomonadati</taxon>
        <taxon>Pseudomonadota</taxon>
        <taxon>Betaproteobacteria</taxon>
        <taxon>Burkholderiales</taxon>
        <taxon>Alcaligenaceae</taxon>
        <taxon>Achromobacter</taxon>
    </lineage>
</organism>
<dbReference type="SUPFAM" id="SSF56235">
    <property type="entry name" value="N-terminal nucleophile aminohydrolases (Ntn hydrolases)"/>
    <property type="match status" value="1"/>
</dbReference>
<dbReference type="PRINTS" id="PR01210">
    <property type="entry name" value="GGTRANSPTASE"/>
</dbReference>
<evidence type="ECO:0000256" key="2">
    <source>
        <dbReference type="ARBA" id="ARBA00022679"/>
    </source>
</evidence>
<dbReference type="Gene3D" id="3.60.20.40">
    <property type="match status" value="1"/>
</dbReference>
<keyword evidence="2 5" id="KW-0808">Transferase</keyword>
<proteinExistence type="inferred from homology"/>
<keyword evidence="3" id="KW-0378">Hydrolase</keyword>
<gene>
    <name evidence="5" type="ORF">O9570_28120</name>
</gene>
<keyword evidence="4" id="KW-0865">Zymogen</keyword>
<comment type="caution">
    <text evidence="5">The sequence shown here is derived from an EMBL/GenBank/DDBJ whole genome shotgun (WGS) entry which is preliminary data.</text>
</comment>